<dbReference type="EnsemblPlants" id="Pp3c12_6260V3.1">
    <property type="protein sequence ID" value="Pp3c12_6260V3.1"/>
    <property type="gene ID" value="Pp3c12_6260"/>
</dbReference>
<dbReference type="Gramene" id="Pp3c12_6260V3.1">
    <property type="protein sequence ID" value="Pp3c12_6260V3.1"/>
    <property type="gene ID" value="Pp3c12_6260"/>
</dbReference>
<sequence length="30" mass="3254">MTSCLEQYEFIAAKVAALGNQNDQVPSLLV</sequence>
<dbReference type="AlphaFoldDB" id="A0A2K1JPN7"/>
<proteinExistence type="predicted"/>
<reference evidence="1 3" key="1">
    <citation type="journal article" date="2008" name="Science">
        <title>The Physcomitrella genome reveals evolutionary insights into the conquest of land by plants.</title>
        <authorList>
            <person name="Rensing S."/>
            <person name="Lang D."/>
            <person name="Zimmer A."/>
            <person name="Terry A."/>
            <person name="Salamov A."/>
            <person name="Shapiro H."/>
            <person name="Nishiyama T."/>
            <person name="Perroud P.-F."/>
            <person name="Lindquist E."/>
            <person name="Kamisugi Y."/>
            <person name="Tanahashi T."/>
            <person name="Sakakibara K."/>
            <person name="Fujita T."/>
            <person name="Oishi K."/>
            <person name="Shin-I T."/>
            <person name="Kuroki Y."/>
            <person name="Toyoda A."/>
            <person name="Suzuki Y."/>
            <person name="Hashimoto A."/>
            <person name="Yamaguchi K."/>
            <person name="Sugano A."/>
            <person name="Kohara Y."/>
            <person name="Fujiyama A."/>
            <person name="Anterola A."/>
            <person name="Aoki S."/>
            <person name="Ashton N."/>
            <person name="Barbazuk W.B."/>
            <person name="Barker E."/>
            <person name="Bennetzen J."/>
            <person name="Bezanilla M."/>
            <person name="Blankenship R."/>
            <person name="Cho S.H."/>
            <person name="Dutcher S."/>
            <person name="Estelle M."/>
            <person name="Fawcett J.A."/>
            <person name="Gundlach H."/>
            <person name="Hanada K."/>
            <person name="Heyl A."/>
            <person name="Hicks K.A."/>
            <person name="Hugh J."/>
            <person name="Lohr M."/>
            <person name="Mayer K."/>
            <person name="Melkozernov A."/>
            <person name="Murata T."/>
            <person name="Nelson D."/>
            <person name="Pils B."/>
            <person name="Prigge M."/>
            <person name="Reiss B."/>
            <person name="Renner T."/>
            <person name="Rombauts S."/>
            <person name="Rushton P."/>
            <person name="Sanderfoot A."/>
            <person name="Schween G."/>
            <person name="Shiu S.-H."/>
            <person name="Stueber K."/>
            <person name="Theodoulou F.L."/>
            <person name="Tu H."/>
            <person name="Van de Peer Y."/>
            <person name="Verrier P.J."/>
            <person name="Waters E."/>
            <person name="Wood A."/>
            <person name="Yang L."/>
            <person name="Cove D."/>
            <person name="Cuming A."/>
            <person name="Hasebe M."/>
            <person name="Lucas S."/>
            <person name="Mishler D.B."/>
            <person name="Reski R."/>
            <person name="Grigoriev I."/>
            <person name="Quatrano R.S."/>
            <person name="Boore J.L."/>
        </authorList>
    </citation>
    <scope>NUCLEOTIDE SEQUENCE [LARGE SCALE GENOMIC DNA]</scope>
    <source>
        <strain evidence="2 3">cv. Gransden 2004</strain>
    </source>
</reference>
<keyword evidence="3" id="KW-1185">Reference proteome</keyword>
<reference evidence="2" key="3">
    <citation type="submission" date="2020-12" db="UniProtKB">
        <authorList>
            <consortium name="EnsemblPlants"/>
        </authorList>
    </citation>
    <scope>IDENTIFICATION</scope>
</reference>
<gene>
    <name evidence="1" type="ORF">PHYPA_015885</name>
</gene>
<protein>
    <submittedName>
        <fullName evidence="1 2">Uncharacterized protein</fullName>
    </submittedName>
</protein>
<evidence type="ECO:0000313" key="3">
    <source>
        <dbReference type="Proteomes" id="UP000006727"/>
    </source>
</evidence>
<dbReference type="Proteomes" id="UP000006727">
    <property type="component" value="Chromosome 12"/>
</dbReference>
<evidence type="ECO:0000313" key="1">
    <source>
        <dbReference type="EMBL" id="PNR43504.1"/>
    </source>
</evidence>
<reference evidence="1 3" key="2">
    <citation type="journal article" date="2018" name="Plant J.">
        <title>The Physcomitrella patens chromosome-scale assembly reveals moss genome structure and evolution.</title>
        <authorList>
            <person name="Lang D."/>
            <person name="Ullrich K.K."/>
            <person name="Murat F."/>
            <person name="Fuchs J."/>
            <person name="Jenkins J."/>
            <person name="Haas F.B."/>
            <person name="Piednoel M."/>
            <person name="Gundlach H."/>
            <person name="Van Bel M."/>
            <person name="Meyberg R."/>
            <person name="Vives C."/>
            <person name="Morata J."/>
            <person name="Symeonidi A."/>
            <person name="Hiss M."/>
            <person name="Muchero W."/>
            <person name="Kamisugi Y."/>
            <person name="Saleh O."/>
            <person name="Blanc G."/>
            <person name="Decker E.L."/>
            <person name="van Gessel N."/>
            <person name="Grimwood J."/>
            <person name="Hayes R.D."/>
            <person name="Graham S.W."/>
            <person name="Gunter L.E."/>
            <person name="McDaniel S.F."/>
            <person name="Hoernstein S.N.W."/>
            <person name="Larsson A."/>
            <person name="Li F.W."/>
            <person name="Perroud P.F."/>
            <person name="Phillips J."/>
            <person name="Ranjan P."/>
            <person name="Rokshar D.S."/>
            <person name="Rothfels C.J."/>
            <person name="Schneider L."/>
            <person name="Shu S."/>
            <person name="Stevenson D.W."/>
            <person name="Thummler F."/>
            <person name="Tillich M."/>
            <person name="Villarreal Aguilar J.C."/>
            <person name="Widiez T."/>
            <person name="Wong G.K."/>
            <person name="Wymore A."/>
            <person name="Zhang Y."/>
            <person name="Zimmer A.D."/>
            <person name="Quatrano R.S."/>
            <person name="Mayer K.F.X."/>
            <person name="Goodstein D."/>
            <person name="Casacuberta J.M."/>
            <person name="Vandepoele K."/>
            <person name="Reski R."/>
            <person name="Cuming A.C."/>
            <person name="Tuskan G.A."/>
            <person name="Maumus F."/>
            <person name="Salse J."/>
            <person name="Schmutz J."/>
            <person name="Rensing S.A."/>
        </authorList>
    </citation>
    <scope>NUCLEOTIDE SEQUENCE [LARGE SCALE GENOMIC DNA]</scope>
    <source>
        <strain evidence="2 3">cv. Gransden 2004</strain>
    </source>
</reference>
<dbReference type="InParanoid" id="A0A2K1JPN7"/>
<evidence type="ECO:0000313" key="2">
    <source>
        <dbReference type="EnsemblPlants" id="Pp3c12_6260V3.1"/>
    </source>
</evidence>
<dbReference type="EMBL" id="ABEU02000012">
    <property type="protein sequence ID" value="PNR43504.1"/>
    <property type="molecule type" value="Genomic_DNA"/>
</dbReference>
<name>A0A2K1JPN7_PHYPA</name>
<organism evidence="1">
    <name type="scientific">Physcomitrium patens</name>
    <name type="common">Spreading-leaved earth moss</name>
    <name type="synonym">Physcomitrella patens</name>
    <dbReference type="NCBI Taxonomy" id="3218"/>
    <lineage>
        <taxon>Eukaryota</taxon>
        <taxon>Viridiplantae</taxon>
        <taxon>Streptophyta</taxon>
        <taxon>Embryophyta</taxon>
        <taxon>Bryophyta</taxon>
        <taxon>Bryophytina</taxon>
        <taxon>Bryopsida</taxon>
        <taxon>Funariidae</taxon>
        <taxon>Funariales</taxon>
        <taxon>Funariaceae</taxon>
        <taxon>Physcomitrium</taxon>
    </lineage>
</organism>
<accession>A0A2K1JPN7</accession>